<name>A0A8S3TGL0_MYTED</name>
<evidence type="ECO:0000313" key="2">
    <source>
        <dbReference type="EMBL" id="CAG2228270.1"/>
    </source>
</evidence>
<evidence type="ECO:0000256" key="1">
    <source>
        <dbReference type="SAM" id="MobiDB-lite"/>
    </source>
</evidence>
<keyword evidence="3" id="KW-1185">Reference proteome</keyword>
<feature type="compositionally biased region" description="Basic residues" evidence="1">
    <location>
        <begin position="1"/>
        <end position="10"/>
    </location>
</feature>
<sequence>MPRIGRRRNGNGRARVPVVEAQPPERRRGRRNRAVAAPGIQDVGAVVGEVQAPLPLPIQAPLPIERQPALQGPVTPALNVQAPFAQVEIPAPVPMPNQNDMCTSCDVYLMSDLIVDTGLNFEKSIPDHGPIVWTVNVKKDIACDTSNIGQAPNTDRPRYNLKRFPLNFLNNNKHIQDTIDKIEHELVTNKDINSAYTEFVTLIEKEMKDTVPVLKTPTGPSSNKRKKSLRKPY</sequence>
<evidence type="ECO:0000313" key="3">
    <source>
        <dbReference type="Proteomes" id="UP000683360"/>
    </source>
</evidence>
<gene>
    <name evidence="2" type="ORF">MEDL_41233</name>
</gene>
<comment type="caution">
    <text evidence="2">The sequence shown here is derived from an EMBL/GenBank/DDBJ whole genome shotgun (WGS) entry which is preliminary data.</text>
</comment>
<proteinExistence type="predicted"/>
<dbReference type="EMBL" id="CAJPWZ010001993">
    <property type="protein sequence ID" value="CAG2228270.1"/>
    <property type="molecule type" value="Genomic_DNA"/>
</dbReference>
<reference evidence="2" key="1">
    <citation type="submission" date="2021-03" db="EMBL/GenBank/DDBJ databases">
        <authorList>
            <person name="Bekaert M."/>
        </authorList>
    </citation>
    <scope>NUCLEOTIDE SEQUENCE</scope>
</reference>
<feature type="compositionally biased region" description="Basic residues" evidence="1">
    <location>
        <begin position="223"/>
        <end position="233"/>
    </location>
</feature>
<protein>
    <submittedName>
        <fullName evidence="2">Uncharacterized protein</fullName>
    </submittedName>
</protein>
<dbReference type="OrthoDB" id="6109905at2759"/>
<organism evidence="2 3">
    <name type="scientific">Mytilus edulis</name>
    <name type="common">Blue mussel</name>
    <dbReference type="NCBI Taxonomy" id="6550"/>
    <lineage>
        <taxon>Eukaryota</taxon>
        <taxon>Metazoa</taxon>
        <taxon>Spiralia</taxon>
        <taxon>Lophotrochozoa</taxon>
        <taxon>Mollusca</taxon>
        <taxon>Bivalvia</taxon>
        <taxon>Autobranchia</taxon>
        <taxon>Pteriomorphia</taxon>
        <taxon>Mytilida</taxon>
        <taxon>Mytiloidea</taxon>
        <taxon>Mytilidae</taxon>
        <taxon>Mytilinae</taxon>
        <taxon>Mytilus</taxon>
    </lineage>
</organism>
<accession>A0A8S3TGL0</accession>
<feature type="region of interest" description="Disordered" evidence="1">
    <location>
        <begin position="212"/>
        <end position="233"/>
    </location>
</feature>
<feature type="region of interest" description="Disordered" evidence="1">
    <location>
        <begin position="1"/>
        <end position="33"/>
    </location>
</feature>
<dbReference type="Proteomes" id="UP000683360">
    <property type="component" value="Unassembled WGS sequence"/>
</dbReference>
<dbReference type="AlphaFoldDB" id="A0A8S3TGL0"/>